<dbReference type="EMBL" id="LAVV01012382">
    <property type="protein sequence ID" value="KNZ46750.1"/>
    <property type="molecule type" value="Genomic_DNA"/>
</dbReference>
<dbReference type="InterPro" id="IPR013083">
    <property type="entry name" value="Znf_RING/FYVE/PHD"/>
</dbReference>
<evidence type="ECO:0008006" key="3">
    <source>
        <dbReference type="Google" id="ProtNLM"/>
    </source>
</evidence>
<dbReference type="Proteomes" id="UP000037035">
    <property type="component" value="Unassembled WGS sequence"/>
</dbReference>
<protein>
    <recommendedName>
        <fullName evidence="3">RING-type domain-containing protein</fullName>
    </recommendedName>
</protein>
<proteinExistence type="predicted"/>
<sequence length="249" mass="28784">MVACVVSTGAGSLEFNIRPISIPRRPRAPVRRQIMMEEYFISCWKALAFLKGKWTTQGMSGRQGRTAKGGGHTCMICGKEYRPASPGTQAELVAILPACRHHFHADCLQDKLRLQEANPARPRFTSLDCFPIDCPASNITCKKKSLLYNRNQPRWHASRDAFLDSIDFCFKHIKESLLTLSDRKTYHRLARRTRAFYRKSHFNRSQYSSKEVSSILKLNWDIGYMECYGYLLHEKQQQSDWQCEIIITQ</sequence>
<keyword evidence="2" id="KW-1185">Reference proteome</keyword>
<dbReference type="SUPFAM" id="SSF57850">
    <property type="entry name" value="RING/U-box"/>
    <property type="match status" value="1"/>
</dbReference>
<comment type="caution">
    <text evidence="1">The sequence shown here is derived from an EMBL/GenBank/DDBJ whole genome shotgun (WGS) entry which is preliminary data.</text>
</comment>
<gene>
    <name evidence="1" type="ORF">VP01_699g8</name>
</gene>
<reference evidence="1 2" key="1">
    <citation type="submission" date="2015-08" db="EMBL/GenBank/DDBJ databases">
        <title>Next Generation Sequencing and Analysis of the Genome of Puccinia sorghi L Schw, the Causal Agent of Maize Common Rust.</title>
        <authorList>
            <person name="Rochi L."/>
            <person name="Burguener G."/>
            <person name="Darino M."/>
            <person name="Turjanski A."/>
            <person name="Kreff E."/>
            <person name="Dieguez M.J."/>
            <person name="Sacco F."/>
        </authorList>
    </citation>
    <scope>NUCLEOTIDE SEQUENCE [LARGE SCALE GENOMIC DNA]</scope>
    <source>
        <strain evidence="1 2">RO10H11247</strain>
    </source>
</reference>
<dbReference type="OrthoDB" id="8062037at2759"/>
<dbReference type="Gene3D" id="3.30.40.10">
    <property type="entry name" value="Zinc/RING finger domain, C3HC4 (zinc finger)"/>
    <property type="match status" value="1"/>
</dbReference>
<accession>A0A0L6UG25</accession>
<evidence type="ECO:0000313" key="2">
    <source>
        <dbReference type="Proteomes" id="UP000037035"/>
    </source>
</evidence>
<evidence type="ECO:0000313" key="1">
    <source>
        <dbReference type="EMBL" id="KNZ46750.1"/>
    </source>
</evidence>
<name>A0A0L6UG25_9BASI</name>
<dbReference type="AlphaFoldDB" id="A0A0L6UG25"/>
<organism evidence="1 2">
    <name type="scientific">Puccinia sorghi</name>
    <dbReference type="NCBI Taxonomy" id="27349"/>
    <lineage>
        <taxon>Eukaryota</taxon>
        <taxon>Fungi</taxon>
        <taxon>Dikarya</taxon>
        <taxon>Basidiomycota</taxon>
        <taxon>Pucciniomycotina</taxon>
        <taxon>Pucciniomycetes</taxon>
        <taxon>Pucciniales</taxon>
        <taxon>Pucciniaceae</taxon>
        <taxon>Puccinia</taxon>
    </lineage>
</organism>
<dbReference type="VEuPathDB" id="FungiDB:VP01_699g8"/>